<sequence>MKTFLRWSLLTINMMLPLALLASTFLPYISPGTFWPTGFAGLTFPGFLIINLLLIPVWILLRKKYWLLPVTAILLSAGAVFRTWAIHPFHENTLEKASGSKEFTVMTYNASNMGLQSYTENKAIRSNVYNTVVFGQADILCMQEFYTNEHPELSHNIDSIRIKAGYEYYYFTKDMVYWDTWHYGIVLFSHHPVLQASSIPCGASAVGSGSSFLQADLLVYGDTIRVITGQLASYMLTGQDFQALKDFHFRGLAYKMRQTFTWRAQQARQLAGLIAASPYPVIVCGDFNDVPVSYTYQTVAATLQDAFLKTGNGWGRTLSYLSPSLRIDYILASRQFRVHGCEAMRVADSEHFPVISRLSLKK</sequence>
<evidence type="ECO:0000313" key="3">
    <source>
        <dbReference type="EMBL" id="SHM34625.1"/>
    </source>
</evidence>
<dbReference type="PANTHER" id="PTHR14859">
    <property type="entry name" value="CALCOFLUOR WHITE HYPERSENSITIVE PROTEIN PRECURSOR"/>
    <property type="match status" value="1"/>
</dbReference>
<dbReference type="GO" id="GO:0004527">
    <property type="term" value="F:exonuclease activity"/>
    <property type="evidence" value="ECO:0007669"/>
    <property type="project" value="UniProtKB-KW"/>
</dbReference>
<dbReference type="PANTHER" id="PTHR14859:SF15">
    <property type="entry name" value="ENDONUCLEASE_EXONUCLEASE_PHOSPHATASE DOMAIN-CONTAINING PROTEIN"/>
    <property type="match status" value="1"/>
</dbReference>
<dbReference type="OrthoDB" id="635146at2"/>
<dbReference type="InterPro" id="IPR036691">
    <property type="entry name" value="Endo/exonu/phosph_ase_sf"/>
</dbReference>
<dbReference type="STRING" id="1419482.SAMN05444266_107470"/>
<organism evidence="3 4">
    <name type="scientific">Chitinophaga jiangningensis</name>
    <dbReference type="NCBI Taxonomy" id="1419482"/>
    <lineage>
        <taxon>Bacteria</taxon>
        <taxon>Pseudomonadati</taxon>
        <taxon>Bacteroidota</taxon>
        <taxon>Chitinophagia</taxon>
        <taxon>Chitinophagales</taxon>
        <taxon>Chitinophagaceae</taxon>
        <taxon>Chitinophaga</taxon>
    </lineage>
</organism>
<dbReference type="AlphaFoldDB" id="A0A1M7I1M9"/>
<keyword evidence="1" id="KW-0812">Transmembrane</keyword>
<keyword evidence="3" id="KW-0378">Hydrolase</keyword>
<dbReference type="RefSeq" id="WP_083550368.1">
    <property type="nucleotide sequence ID" value="NZ_FRBL01000007.1"/>
</dbReference>
<keyword evidence="1" id="KW-0472">Membrane</keyword>
<reference evidence="3 4" key="1">
    <citation type="submission" date="2016-11" db="EMBL/GenBank/DDBJ databases">
        <authorList>
            <person name="Jaros S."/>
            <person name="Januszkiewicz K."/>
            <person name="Wedrychowicz H."/>
        </authorList>
    </citation>
    <scope>NUCLEOTIDE SEQUENCE [LARGE SCALE GENOMIC DNA]</scope>
    <source>
        <strain evidence="3 4">DSM 27406</strain>
    </source>
</reference>
<evidence type="ECO:0000256" key="1">
    <source>
        <dbReference type="SAM" id="Phobius"/>
    </source>
</evidence>
<proteinExistence type="predicted"/>
<dbReference type="Pfam" id="PF03372">
    <property type="entry name" value="Exo_endo_phos"/>
    <property type="match status" value="1"/>
</dbReference>
<accession>A0A1M7I1M9</accession>
<dbReference type="Proteomes" id="UP000184420">
    <property type="component" value="Unassembled WGS sequence"/>
</dbReference>
<feature type="domain" description="Endonuclease/exonuclease/phosphatase" evidence="2">
    <location>
        <begin position="124"/>
        <end position="351"/>
    </location>
</feature>
<feature type="transmembrane region" description="Helical" evidence="1">
    <location>
        <begin position="35"/>
        <end position="59"/>
    </location>
</feature>
<keyword evidence="3" id="KW-0540">Nuclease</keyword>
<feature type="transmembrane region" description="Helical" evidence="1">
    <location>
        <begin position="66"/>
        <end position="85"/>
    </location>
</feature>
<dbReference type="GO" id="GO:0004519">
    <property type="term" value="F:endonuclease activity"/>
    <property type="evidence" value="ECO:0007669"/>
    <property type="project" value="UniProtKB-KW"/>
</dbReference>
<dbReference type="GO" id="GO:0016020">
    <property type="term" value="C:membrane"/>
    <property type="evidence" value="ECO:0007669"/>
    <property type="project" value="GOC"/>
</dbReference>
<protein>
    <submittedName>
        <fullName evidence="3">Metal-dependent hydrolase, endonuclease/exonuclease/phosphatase family</fullName>
    </submittedName>
</protein>
<keyword evidence="3" id="KW-0255">Endonuclease</keyword>
<name>A0A1M7I1M9_9BACT</name>
<dbReference type="EMBL" id="FRBL01000007">
    <property type="protein sequence ID" value="SHM34625.1"/>
    <property type="molecule type" value="Genomic_DNA"/>
</dbReference>
<dbReference type="SUPFAM" id="SSF56219">
    <property type="entry name" value="DNase I-like"/>
    <property type="match status" value="1"/>
</dbReference>
<dbReference type="GO" id="GO:0006506">
    <property type="term" value="P:GPI anchor biosynthetic process"/>
    <property type="evidence" value="ECO:0007669"/>
    <property type="project" value="TreeGrafter"/>
</dbReference>
<evidence type="ECO:0000313" key="4">
    <source>
        <dbReference type="Proteomes" id="UP000184420"/>
    </source>
</evidence>
<keyword evidence="4" id="KW-1185">Reference proteome</keyword>
<keyword evidence="1" id="KW-1133">Transmembrane helix</keyword>
<dbReference type="InterPro" id="IPR005135">
    <property type="entry name" value="Endo/exonuclease/phosphatase"/>
</dbReference>
<dbReference type="InterPro" id="IPR051916">
    <property type="entry name" value="GPI-anchor_lipid_remodeler"/>
</dbReference>
<dbReference type="CDD" id="cd09084">
    <property type="entry name" value="EEP-2"/>
    <property type="match status" value="1"/>
</dbReference>
<dbReference type="Gene3D" id="3.60.10.10">
    <property type="entry name" value="Endonuclease/exonuclease/phosphatase"/>
    <property type="match status" value="1"/>
</dbReference>
<feature type="transmembrane region" description="Helical" evidence="1">
    <location>
        <begin position="7"/>
        <end position="29"/>
    </location>
</feature>
<gene>
    <name evidence="3" type="ORF">SAMN05444266_107470</name>
</gene>
<keyword evidence="3" id="KW-0269">Exonuclease</keyword>
<evidence type="ECO:0000259" key="2">
    <source>
        <dbReference type="Pfam" id="PF03372"/>
    </source>
</evidence>